<sequence length="381" mass="42309">MEKIIKWKLILQLYVALPPQYHVFVGGTIPGSYHKLAKIMKGTVMDICPIFINWVKTHGAVICEGIVPSNCFGQDFDQYTDLLCRKLVGYEPGKEKLARLCPCLYELGKRIGGDTLFRSPATVKILTCLLWGASALRAKRFQTKTTYGELWTVTEVTPAAIAFAVIVLRFLLSGDPSFTLDRGARSKINYFSDFEFYVSTIEKKLMKGSKSMLATIQLYNEQIFPTAKHTKSAALSLKANLEENSDEEEMLKGLDNIDAEVFSDDDDFECDVPAITNHVLDSQASVQMIPAPITTTSVVEAGSVPLAQPCDTTTKEKRGRKKANPIRSGNKDGTQVVPMAAVVKVENEEKEASKNEDEDDGEGNGNDEDEDEEEEDLEYVH</sequence>
<feature type="compositionally biased region" description="Acidic residues" evidence="1">
    <location>
        <begin position="356"/>
        <end position="381"/>
    </location>
</feature>
<gene>
    <name evidence="2" type="ORF">EV420DRAFT_1488578</name>
</gene>
<evidence type="ECO:0000313" key="3">
    <source>
        <dbReference type="Proteomes" id="UP001175211"/>
    </source>
</evidence>
<dbReference type="GeneID" id="85354174"/>
<accession>A0AA39J5G1</accession>
<proteinExistence type="predicted"/>
<dbReference type="AlphaFoldDB" id="A0AA39J5G1"/>
<reference evidence="2" key="1">
    <citation type="submission" date="2023-06" db="EMBL/GenBank/DDBJ databases">
        <authorList>
            <consortium name="Lawrence Berkeley National Laboratory"/>
            <person name="Ahrendt S."/>
            <person name="Sahu N."/>
            <person name="Indic B."/>
            <person name="Wong-Bajracharya J."/>
            <person name="Merenyi Z."/>
            <person name="Ke H.-M."/>
            <person name="Monk M."/>
            <person name="Kocsube S."/>
            <person name="Drula E."/>
            <person name="Lipzen A."/>
            <person name="Balint B."/>
            <person name="Henrissat B."/>
            <person name="Andreopoulos B."/>
            <person name="Martin F.M."/>
            <person name="Harder C.B."/>
            <person name="Rigling D."/>
            <person name="Ford K.L."/>
            <person name="Foster G.D."/>
            <person name="Pangilinan J."/>
            <person name="Papanicolaou A."/>
            <person name="Barry K."/>
            <person name="LaButti K."/>
            <person name="Viragh M."/>
            <person name="Koriabine M."/>
            <person name="Yan M."/>
            <person name="Riley R."/>
            <person name="Champramary S."/>
            <person name="Plett K.L."/>
            <person name="Tsai I.J."/>
            <person name="Slot J."/>
            <person name="Sipos G."/>
            <person name="Plett J."/>
            <person name="Nagy L.G."/>
            <person name="Grigoriev I.V."/>
        </authorList>
    </citation>
    <scope>NUCLEOTIDE SEQUENCE</scope>
    <source>
        <strain evidence="2">CCBAS 213</strain>
    </source>
</reference>
<keyword evidence="3" id="KW-1185">Reference proteome</keyword>
<protein>
    <submittedName>
        <fullName evidence="2">Uncharacterized protein</fullName>
    </submittedName>
</protein>
<name>A0AA39J5G1_ARMTA</name>
<organism evidence="2 3">
    <name type="scientific">Armillaria tabescens</name>
    <name type="common">Ringless honey mushroom</name>
    <name type="synonym">Agaricus tabescens</name>
    <dbReference type="NCBI Taxonomy" id="1929756"/>
    <lineage>
        <taxon>Eukaryota</taxon>
        <taxon>Fungi</taxon>
        <taxon>Dikarya</taxon>
        <taxon>Basidiomycota</taxon>
        <taxon>Agaricomycotina</taxon>
        <taxon>Agaricomycetes</taxon>
        <taxon>Agaricomycetidae</taxon>
        <taxon>Agaricales</taxon>
        <taxon>Marasmiineae</taxon>
        <taxon>Physalacriaceae</taxon>
        <taxon>Desarmillaria</taxon>
    </lineage>
</organism>
<dbReference type="RefSeq" id="XP_060321786.1">
    <property type="nucleotide sequence ID" value="XM_060470626.1"/>
</dbReference>
<dbReference type="Proteomes" id="UP001175211">
    <property type="component" value="Unassembled WGS sequence"/>
</dbReference>
<feature type="compositionally biased region" description="Basic and acidic residues" evidence="1">
    <location>
        <begin position="345"/>
        <end position="355"/>
    </location>
</feature>
<evidence type="ECO:0000256" key="1">
    <source>
        <dbReference type="SAM" id="MobiDB-lite"/>
    </source>
</evidence>
<comment type="caution">
    <text evidence="2">The sequence shown here is derived from an EMBL/GenBank/DDBJ whole genome shotgun (WGS) entry which is preliminary data.</text>
</comment>
<dbReference type="Pfam" id="PF20414">
    <property type="entry name" value="DUF6698"/>
    <property type="match status" value="1"/>
</dbReference>
<dbReference type="EMBL" id="JAUEPS010000182">
    <property type="protein sequence ID" value="KAK0434668.1"/>
    <property type="molecule type" value="Genomic_DNA"/>
</dbReference>
<feature type="region of interest" description="Disordered" evidence="1">
    <location>
        <begin position="308"/>
        <end position="381"/>
    </location>
</feature>
<evidence type="ECO:0000313" key="2">
    <source>
        <dbReference type="EMBL" id="KAK0434668.1"/>
    </source>
</evidence>
<dbReference type="InterPro" id="IPR046521">
    <property type="entry name" value="DUF6698"/>
</dbReference>